<proteinExistence type="inferred from homology"/>
<dbReference type="SUPFAM" id="SSF52141">
    <property type="entry name" value="Uracil-DNA glycosylase-like"/>
    <property type="match status" value="1"/>
</dbReference>
<evidence type="ECO:0000256" key="8">
    <source>
        <dbReference type="ARBA" id="ARBA00022801"/>
    </source>
</evidence>
<dbReference type="PANTHER" id="PTHR33693">
    <property type="entry name" value="TYPE-5 URACIL-DNA GLYCOSYLASE"/>
    <property type="match status" value="1"/>
</dbReference>
<evidence type="ECO:0000256" key="1">
    <source>
        <dbReference type="ARBA" id="ARBA00001400"/>
    </source>
</evidence>
<evidence type="ECO:0000259" key="12">
    <source>
        <dbReference type="SMART" id="SM00986"/>
    </source>
</evidence>
<evidence type="ECO:0000313" key="14">
    <source>
        <dbReference type="Proteomes" id="UP000176198"/>
    </source>
</evidence>
<comment type="caution">
    <text evidence="13">The sequence shown here is derived from an EMBL/GenBank/DDBJ whole genome shotgun (WGS) entry which is preliminary data.</text>
</comment>
<keyword evidence="9" id="KW-0408">Iron</keyword>
<dbReference type="InterPro" id="IPR036895">
    <property type="entry name" value="Uracil-DNA_glycosylase-like_sf"/>
</dbReference>
<accession>A0A1F7WJQ8</accession>
<dbReference type="EC" id="3.2.2.27" evidence="3"/>
<keyword evidence="11" id="KW-0234">DNA repair</keyword>
<dbReference type="SMART" id="SM00987">
    <property type="entry name" value="UreE_C"/>
    <property type="match status" value="1"/>
</dbReference>
<dbReference type="GO" id="GO:0051539">
    <property type="term" value="F:4 iron, 4 sulfur cluster binding"/>
    <property type="evidence" value="ECO:0007669"/>
    <property type="project" value="UniProtKB-KW"/>
</dbReference>
<evidence type="ECO:0000256" key="9">
    <source>
        <dbReference type="ARBA" id="ARBA00023004"/>
    </source>
</evidence>
<dbReference type="Pfam" id="PF03167">
    <property type="entry name" value="UDG"/>
    <property type="match status" value="1"/>
</dbReference>
<dbReference type="PANTHER" id="PTHR33693:SF1">
    <property type="entry name" value="TYPE-4 URACIL-DNA GLYCOSYLASE"/>
    <property type="match status" value="1"/>
</dbReference>
<evidence type="ECO:0000256" key="7">
    <source>
        <dbReference type="ARBA" id="ARBA00022763"/>
    </source>
</evidence>
<dbReference type="Proteomes" id="UP000176198">
    <property type="component" value="Unassembled WGS sequence"/>
</dbReference>
<dbReference type="Gene3D" id="3.40.470.10">
    <property type="entry name" value="Uracil-DNA glycosylase-like domain"/>
    <property type="match status" value="1"/>
</dbReference>
<dbReference type="NCBIfam" id="TIGR00758">
    <property type="entry name" value="UDG_fam4"/>
    <property type="match status" value="1"/>
</dbReference>
<sequence length="211" mass="23834">MSKEKKQKLLAGLRVAMQKDESLPLREGATNLVFGDGNPDADIMFIGEGPGFWEDKKGIPFVGNAGALLNQFLLAVKIPREEVFITNVVHFRPPENRDPTPSELDAFKQYLDKMIAIIKPKIIVTLGRFSMAKFMPGVLISNVHGKSKTVNWHGRDIIILPMYHPAAALRSTEIKEKAKRDFQTLPFLLEKSDKTMEEEKTEKQSEQMNLI</sequence>
<dbReference type="GO" id="GO:0004844">
    <property type="term" value="F:uracil DNA N-glycosylase activity"/>
    <property type="evidence" value="ECO:0007669"/>
    <property type="project" value="UniProtKB-EC"/>
</dbReference>
<comment type="similarity">
    <text evidence="2">Belongs to the uracil-DNA glycosylase (UDG) superfamily. Type 4 (UDGa) family.</text>
</comment>
<keyword evidence="10" id="KW-0411">Iron-sulfur</keyword>
<reference evidence="13 14" key="1">
    <citation type="journal article" date="2016" name="Nat. Commun.">
        <title>Thousands of microbial genomes shed light on interconnected biogeochemical processes in an aquifer system.</title>
        <authorList>
            <person name="Anantharaman K."/>
            <person name="Brown C.T."/>
            <person name="Hug L.A."/>
            <person name="Sharon I."/>
            <person name="Castelle C.J."/>
            <person name="Probst A.J."/>
            <person name="Thomas B.C."/>
            <person name="Singh A."/>
            <person name="Wilkins M.J."/>
            <person name="Karaoz U."/>
            <person name="Brodie E.L."/>
            <person name="Williams K.H."/>
            <person name="Hubbard S.S."/>
            <person name="Banfield J.F."/>
        </authorList>
    </citation>
    <scope>NUCLEOTIDE SEQUENCE [LARGE SCALE GENOMIC DNA]</scope>
</reference>
<dbReference type="GO" id="GO:0006281">
    <property type="term" value="P:DNA repair"/>
    <property type="evidence" value="ECO:0007669"/>
    <property type="project" value="UniProtKB-KW"/>
</dbReference>
<gene>
    <name evidence="13" type="ORF">A2115_02260</name>
</gene>
<organism evidence="13 14">
    <name type="scientific">Candidatus Woesebacteria bacterium GWA1_41_8</name>
    <dbReference type="NCBI Taxonomy" id="1802471"/>
    <lineage>
        <taxon>Bacteria</taxon>
        <taxon>Candidatus Woeseibacteriota</taxon>
    </lineage>
</organism>
<keyword evidence="7" id="KW-0227">DNA damage</keyword>
<evidence type="ECO:0000256" key="3">
    <source>
        <dbReference type="ARBA" id="ARBA00012030"/>
    </source>
</evidence>
<evidence type="ECO:0000256" key="11">
    <source>
        <dbReference type="ARBA" id="ARBA00023204"/>
    </source>
</evidence>
<dbReference type="EMBL" id="MGFJ01000007">
    <property type="protein sequence ID" value="OGM03056.1"/>
    <property type="molecule type" value="Genomic_DNA"/>
</dbReference>
<evidence type="ECO:0000256" key="2">
    <source>
        <dbReference type="ARBA" id="ARBA00006521"/>
    </source>
</evidence>
<dbReference type="SMART" id="SM00986">
    <property type="entry name" value="UDG"/>
    <property type="match status" value="1"/>
</dbReference>
<keyword evidence="6" id="KW-0479">Metal-binding</keyword>
<protein>
    <recommendedName>
        <fullName evidence="4">Type-4 uracil-DNA glycosylase</fullName>
        <ecNumber evidence="3">3.2.2.27</ecNumber>
    </recommendedName>
</protein>
<comment type="catalytic activity">
    <reaction evidence="1">
        <text>Hydrolyzes single-stranded DNA or mismatched double-stranded DNA and polynucleotides, releasing free uracil.</text>
        <dbReference type="EC" id="3.2.2.27"/>
    </reaction>
</comment>
<dbReference type="GO" id="GO:0046872">
    <property type="term" value="F:metal ion binding"/>
    <property type="evidence" value="ECO:0007669"/>
    <property type="project" value="UniProtKB-KW"/>
</dbReference>
<dbReference type="InterPro" id="IPR051536">
    <property type="entry name" value="UDG_Type-4/5"/>
</dbReference>
<keyword evidence="5" id="KW-0004">4Fe-4S</keyword>
<feature type="domain" description="Uracil-DNA glycosylase-like" evidence="12">
    <location>
        <begin position="34"/>
        <end position="183"/>
    </location>
</feature>
<dbReference type="STRING" id="1802471.A2115_02260"/>
<dbReference type="InterPro" id="IPR005122">
    <property type="entry name" value="Uracil-DNA_glycosylase-like"/>
</dbReference>
<evidence type="ECO:0000313" key="13">
    <source>
        <dbReference type="EMBL" id="OGM03056.1"/>
    </source>
</evidence>
<evidence type="ECO:0000256" key="5">
    <source>
        <dbReference type="ARBA" id="ARBA00022485"/>
    </source>
</evidence>
<dbReference type="AlphaFoldDB" id="A0A1F7WJQ8"/>
<dbReference type="CDD" id="cd10030">
    <property type="entry name" value="UDG-F4_TTUDGA_SPO1dp_like"/>
    <property type="match status" value="1"/>
</dbReference>
<evidence type="ECO:0000256" key="10">
    <source>
        <dbReference type="ARBA" id="ARBA00023014"/>
    </source>
</evidence>
<evidence type="ECO:0000256" key="6">
    <source>
        <dbReference type="ARBA" id="ARBA00022723"/>
    </source>
</evidence>
<dbReference type="InterPro" id="IPR005273">
    <property type="entry name" value="Ura-DNA_glyco_family4"/>
</dbReference>
<keyword evidence="8" id="KW-0378">Hydrolase</keyword>
<evidence type="ECO:0000256" key="4">
    <source>
        <dbReference type="ARBA" id="ARBA00019403"/>
    </source>
</evidence>
<name>A0A1F7WJQ8_9BACT</name>